<keyword evidence="1" id="KW-0472">Membrane</keyword>
<evidence type="ECO:0000256" key="1">
    <source>
        <dbReference type="SAM" id="Phobius"/>
    </source>
</evidence>
<keyword evidence="3" id="KW-1185">Reference proteome</keyword>
<dbReference type="Proteomes" id="UP000252387">
    <property type="component" value="Unassembled WGS sequence"/>
</dbReference>
<dbReference type="AlphaFoldDB" id="A0A368KAP7"/>
<name>A0A368KAP7_9GAMM</name>
<reference evidence="2 3" key="1">
    <citation type="submission" date="2018-05" db="EMBL/GenBank/DDBJ databases">
        <title>Draft genome sequence of Rhodanobacter denitrificans Yn1 isolated from gold copper mine.</title>
        <authorList>
            <person name="Yang N."/>
            <person name="Mazhar H.S."/>
            <person name="Rensing C."/>
        </authorList>
    </citation>
    <scope>NUCLEOTIDE SEQUENCE [LARGE SCALE GENOMIC DNA]</scope>
    <source>
        <strain evidence="2 3">Yn1</strain>
    </source>
</reference>
<gene>
    <name evidence="2" type="ORF">DEO45_13185</name>
</gene>
<protein>
    <submittedName>
        <fullName evidence="2">DUF3619 family protein</fullName>
    </submittedName>
</protein>
<accession>A0A368KAP7</accession>
<dbReference type="EMBL" id="QFWQ01000008">
    <property type="protein sequence ID" value="RCS29020.1"/>
    <property type="molecule type" value="Genomic_DNA"/>
</dbReference>
<keyword evidence="1" id="KW-1133">Transmembrane helix</keyword>
<organism evidence="2 3">
    <name type="scientific">Rhodanobacter denitrificans</name>
    <dbReference type="NCBI Taxonomy" id="666685"/>
    <lineage>
        <taxon>Bacteria</taxon>
        <taxon>Pseudomonadati</taxon>
        <taxon>Pseudomonadota</taxon>
        <taxon>Gammaproteobacteria</taxon>
        <taxon>Lysobacterales</taxon>
        <taxon>Rhodanobacteraceae</taxon>
        <taxon>Rhodanobacter</taxon>
    </lineage>
</organism>
<proteinExistence type="predicted"/>
<dbReference type="OrthoDB" id="5959092at2"/>
<evidence type="ECO:0000313" key="2">
    <source>
        <dbReference type="EMBL" id="RCS29020.1"/>
    </source>
</evidence>
<evidence type="ECO:0000313" key="3">
    <source>
        <dbReference type="Proteomes" id="UP000252387"/>
    </source>
</evidence>
<dbReference type="RefSeq" id="WP_114344471.1">
    <property type="nucleotide sequence ID" value="NZ_QFWQ01000008.1"/>
</dbReference>
<feature type="transmembrane region" description="Helical" evidence="1">
    <location>
        <begin position="52"/>
        <end position="70"/>
    </location>
</feature>
<sequence length="129" mass="14294">MTSPDEHFEQRARELWREAAQRIDPATAGRLRAARRQALATAHAPAHRTARWLIPAGAFAVIALATMMVWQPLPQRHAAPANTMVNAAETGVELDNELPPDADKTDPNLYQNLDFYDWLAANDSPTAAR</sequence>
<comment type="caution">
    <text evidence="2">The sequence shown here is derived from an EMBL/GenBank/DDBJ whole genome shotgun (WGS) entry which is preliminary data.</text>
</comment>
<keyword evidence="1" id="KW-0812">Transmembrane</keyword>